<evidence type="ECO:0000256" key="4">
    <source>
        <dbReference type="ARBA" id="ARBA00022989"/>
    </source>
</evidence>
<reference evidence="7 8" key="1">
    <citation type="journal article" date="2016" name="Nat. Commun.">
        <title>Thousands of microbial genomes shed light on interconnected biogeochemical processes in an aquifer system.</title>
        <authorList>
            <person name="Anantharaman K."/>
            <person name="Brown C.T."/>
            <person name="Hug L.A."/>
            <person name="Sharon I."/>
            <person name="Castelle C.J."/>
            <person name="Probst A.J."/>
            <person name="Thomas B.C."/>
            <person name="Singh A."/>
            <person name="Wilkins M.J."/>
            <person name="Karaoz U."/>
            <person name="Brodie E.L."/>
            <person name="Williams K.H."/>
            <person name="Hubbard S.S."/>
            <person name="Banfield J.F."/>
        </authorList>
    </citation>
    <scope>NUCLEOTIDE SEQUENCE [LARGE SCALE GENOMIC DNA]</scope>
</reference>
<evidence type="ECO:0000256" key="6">
    <source>
        <dbReference type="SAM" id="Phobius"/>
    </source>
</evidence>
<dbReference type="Pfam" id="PF03631">
    <property type="entry name" value="Virul_fac_BrkB"/>
    <property type="match status" value="1"/>
</dbReference>
<dbReference type="EMBL" id="MFFM01000043">
    <property type="protein sequence ID" value="OGF09242.1"/>
    <property type="molecule type" value="Genomic_DNA"/>
</dbReference>
<sequence length="281" mass="30931">RLLKIPVLHLILLTAKGLDAHDATQRAAGVAYYAILSTFPLLLGLIAVFGFFLPSLNLQEELLHFVGKNLPGATDFLKQNIVSVVKLRGPVGVVSIFLLFWGASGMFGAINQAINRAWDNRRGRRFYVGKAHAMGMALGTSVLFLFSLGASALISLAREVFDLPPALLVIVEAGSRLTAFLLLLAVFLLLYKFIPNVKTYWRYVWPGALLATVLFEIAKTLFVLYLEKYANFQLIYGSIASIIILLVWIYCSAFIMILGAEFTFQYSRLRCSAAAASGDGK</sequence>
<gene>
    <name evidence="7" type="ORF">A2024_11180</name>
</gene>
<feature type="transmembrane region" description="Helical" evidence="6">
    <location>
        <begin position="91"/>
        <end position="110"/>
    </location>
</feature>
<accession>A0A1F5R446</accession>
<feature type="transmembrane region" description="Helical" evidence="6">
    <location>
        <begin position="238"/>
        <end position="260"/>
    </location>
</feature>
<feature type="non-terminal residue" evidence="7">
    <location>
        <position position="1"/>
    </location>
</feature>
<evidence type="ECO:0000256" key="1">
    <source>
        <dbReference type="ARBA" id="ARBA00004651"/>
    </source>
</evidence>
<dbReference type="PANTHER" id="PTHR30213:SF0">
    <property type="entry name" value="UPF0761 MEMBRANE PROTEIN YIHY"/>
    <property type="match status" value="1"/>
</dbReference>
<feature type="transmembrane region" description="Helical" evidence="6">
    <location>
        <begin position="131"/>
        <end position="154"/>
    </location>
</feature>
<evidence type="ECO:0000256" key="2">
    <source>
        <dbReference type="ARBA" id="ARBA00022475"/>
    </source>
</evidence>
<dbReference type="InterPro" id="IPR017039">
    <property type="entry name" value="Virul_fac_BrkB"/>
</dbReference>
<evidence type="ECO:0000256" key="3">
    <source>
        <dbReference type="ARBA" id="ARBA00022692"/>
    </source>
</evidence>
<feature type="transmembrane region" description="Helical" evidence="6">
    <location>
        <begin position="203"/>
        <end position="226"/>
    </location>
</feature>
<evidence type="ECO:0000313" key="7">
    <source>
        <dbReference type="EMBL" id="OGF09242.1"/>
    </source>
</evidence>
<dbReference type="AlphaFoldDB" id="A0A1F5R446"/>
<dbReference type="NCBIfam" id="TIGR00765">
    <property type="entry name" value="yihY_not_rbn"/>
    <property type="match status" value="1"/>
</dbReference>
<dbReference type="PIRSF" id="PIRSF035875">
    <property type="entry name" value="RNase_BN"/>
    <property type="match status" value="1"/>
</dbReference>
<keyword evidence="5 6" id="KW-0472">Membrane</keyword>
<organism evidence="7 8">
    <name type="scientific">Candidatus Edwardsbacteria bacterium GWF2_54_11</name>
    <dbReference type="NCBI Taxonomy" id="1817851"/>
    <lineage>
        <taxon>Bacteria</taxon>
        <taxon>Candidatus Edwardsiibacteriota</taxon>
    </lineage>
</organism>
<keyword evidence="3 6" id="KW-0812">Transmembrane</keyword>
<protein>
    <submittedName>
        <fullName evidence="7">Uncharacterized protein</fullName>
    </submittedName>
</protein>
<dbReference type="GO" id="GO:0005886">
    <property type="term" value="C:plasma membrane"/>
    <property type="evidence" value="ECO:0007669"/>
    <property type="project" value="UniProtKB-SubCell"/>
</dbReference>
<comment type="caution">
    <text evidence="7">The sequence shown here is derived from an EMBL/GenBank/DDBJ whole genome shotgun (WGS) entry which is preliminary data.</text>
</comment>
<name>A0A1F5R446_9BACT</name>
<dbReference type="Proteomes" id="UP000177230">
    <property type="component" value="Unassembled WGS sequence"/>
</dbReference>
<proteinExistence type="predicted"/>
<evidence type="ECO:0000256" key="5">
    <source>
        <dbReference type="ARBA" id="ARBA00023136"/>
    </source>
</evidence>
<dbReference type="PANTHER" id="PTHR30213">
    <property type="entry name" value="INNER MEMBRANE PROTEIN YHJD"/>
    <property type="match status" value="1"/>
</dbReference>
<keyword evidence="2" id="KW-1003">Cell membrane</keyword>
<keyword evidence="4 6" id="KW-1133">Transmembrane helix</keyword>
<evidence type="ECO:0000313" key="8">
    <source>
        <dbReference type="Proteomes" id="UP000177230"/>
    </source>
</evidence>
<comment type="subcellular location">
    <subcellularLocation>
        <location evidence="1">Cell membrane</location>
        <topology evidence="1">Multi-pass membrane protein</topology>
    </subcellularLocation>
</comment>
<feature type="transmembrane region" description="Helical" evidence="6">
    <location>
        <begin position="166"/>
        <end position="191"/>
    </location>
</feature>
<feature type="transmembrane region" description="Helical" evidence="6">
    <location>
        <begin position="30"/>
        <end position="53"/>
    </location>
</feature>